<sequence length="71" mass="8011">MENTTGPDRRDEIQRQLAEHGFRMEYDPGSIPGEGHCLVSIETGEIADDPPETVAHLAEEWSRLTDEEEDT</sequence>
<proteinExistence type="predicted"/>
<reference evidence="1 2" key="1">
    <citation type="submission" date="2019-06" db="EMBL/GenBank/DDBJ databases">
        <title>Evolution of Burkholderia multivorans in the lungs of Cystic Fibrosis patients.</title>
        <authorList>
            <person name="Moreira L.M."/>
        </authorList>
    </citation>
    <scope>NUCLEOTIDE SEQUENCE [LARGE SCALE GENOMIC DNA]</scope>
    <source>
        <strain evidence="1 2">VC13239</strain>
    </source>
</reference>
<name>A0ABU2EC63_9BURK</name>
<accession>A0ABU2EC63</accession>
<dbReference type="EMBL" id="VJSY01000062">
    <property type="protein sequence ID" value="MDR8757481.1"/>
    <property type="molecule type" value="Genomic_DNA"/>
</dbReference>
<organism evidence="1 2">
    <name type="scientific">Burkholderia pseudomultivorans</name>
    <dbReference type="NCBI Taxonomy" id="1207504"/>
    <lineage>
        <taxon>Bacteria</taxon>
        <taxon>Pseudomonadati</taxon>
        <taxon>Pseudomonadota</taxon>
        <taxon>Betaproteobacteria</taxon>
        <taxon>Burkholderiales</taxon>
        <taxon>Burkholderiaceae</taxon>
        <taxon>Burkholderia</taxon>
        <taxon>Burkholderia cepacia complex</taxon>
    </lineage>
</organism>
<keyword evidence="2" id="KW-1185">Reference proteome</keyword>
<protein>
    <submittedName>
        <fullName evidence="1">Uncharacterized protein</fullName>
    </submittedName>
</protein>
<evidence type="ECO:0000313" key="1">
    <source>
        <dbReference type="EMBL" id="MDR8757481.1"/>
    </source>
</evidence>
<dbReference type="RefSeq" id="WP_034194637.1">
    <property type="nucleotide sequence ID" value="NZ_CADFDQ010000039.1"/>
</dbReference>
<dbReference type="Proteomes" id="UP001248067">
    <property type="component" value="Unassembled WGS sequence"/>
</dbReference>
<evidence type="ECO:0000313" key="2">
    <source>
        <dbReference type="Proteomes" id="UP001248067"/>
    </source>
</evidence>
<comment type="caution">
    <text evidence="1">The sequence shown here is derived from an EMBL/GenBank/DDBJ whole genome shotgun (WGS) entry which is preliminary data.</text>
</comment>
<gene>
    <name evidence="1" type="ORF">FEQ00_05935</name>
</gene>